<feature type="transmembrane region" description="Helical" evidence="5">
    <location>
        <begin position="165"/>
        <end position="189"/>
    </location>
</feature>
<evidence type="ECO:0000256" key="2">
    <source>
        <dbReference type="ARBA" id="ARBA00022692"/>
    </source>
</evidence>
<dbReference type="GO" id="GO:0016020">
    <property type="term" value="C:membrane"/>
    <property type="evidence" value="ECO:0007669"/>
    <property type="project" value="UniProtKB-SubCell"/>
</dbReference>
<protein>
    <recommendedName>
        <fullName evidence="8">RTA1-like protein</fullName>
    </recommendedName>
</protein>
<proteinExistence type="predicted"/>
<sequence>MDKVARLSNFENPLIDNRLRYFTYIPVNIAPEISLAAYFIVGAILVWQIVHYRTQRWIYILPGTAFAEALGYAFRTACVYKTTFGMYVAMMLFLLVPPNALALANYKAVAKIIRNSPAAKPRVFWLKPGFVNWFYFASDVFSICMQGAGGGMLTGTNTRDAGRAVVLVGLTVQLFFFACYLVTSFYVWWRPEYVVHVSSKYKSHQQAKRRVMLSVTTTTVLLYIRSIYRIAEFGDGYGGKIYSSEWAFYVFDTIVIFLMFIVYIVVFIGHSFPREGKISSMQLSSAENQPVTSEVRI</sequence>
<evidence type="ECO:0000313" key="6">
    <source>
        <dbReference type="EMBL" id="KAJ2849533.1"/>
    </source>
</evidence>
<feature type="transmembrane region" description="Helical" evidence="5">
    <location>
        <begin position="248"/>
        <end position="272"/>
    </location>
</feature>
<comment type="subcellular location">
    <subcellularLocation>
        <location evidence="1">Membrane</location>
        <topology evidence="1">Multi-pass membrane protein</topology>
    </subcellularLocation>
</comment>
<keyword evidence="2 5" id="KW-0812">Transmembrane</keyword>
<organism evidence="6 7">
    <name type="scientific">Coemansia brasiliensis</name>
    <dbReference type="NCBI Taxonomy" id="2650707"/>
    <lineage>
        <taxon>Eukaryota</taxon>
        <taxon>Fungi</taxon>
        <taxon>Fungi incertae sedis</taxon>
        <taxon>Zoopagomycota</taxon>
        <taxon>Kickxellomycotina</taxon>
        <taxon>Kickxellomycetes</taxon>
        <taxon>Kickxellales</taxon>
        <taxon>Kickxellaceae</taxon>
        <taxon>Coemansia</taxon>
    </lineage>
</organism>
<name>A0A9W8IEI9_9FUNG</name>
<evidence type="ECO:0000313" key="7">
    <source>
        <dbReference type="Proteomes" id="UP001139887"/>
    </source>
</evidence>
<keyword evidence="4 5" id="KW-0472">Membrane</keyword>
<dbReference type="AlphaFoldDB" id="A0A9W8IEI9"/>
<gene>
    <name evidence="6" type="ORF">IWW36_002571</name>
</gene>
<feature type="transmembrane region" description="Helical" evidence="5">
    <location>
        <begin position="57"/>
        <end position="74"/>
    </location>
</feature>
<dbReference type="Pfam" id="PF04479">
    <property type="entry name" value="RTA1"/>
    <property type="match status" value="1"/>
</dbReference>
<evidence type="ECO:0000256" key="3">
    <source>
        <dbReference type="ARBA" id="ARBA00022989"/>
    </source>
</evidence>
<dbReference type="Proteomes" id="UP001139887">
    <property type="component" value="Unassembled WGS sequence"/>
</dbReference>
<dbReference type="PANTHER" id="PTHR31465:SF1">
    <property type="entry name" value="PROTEIN RTA1-RELATED"/>
    <property type="match status" value="1"/>
</dbReference>
<keyword evidence="7" id="KW-1185">Reference proteome</keyword>
<dbReference type="OrthoDB" id="3358017at2759"/>
<feature type="transmembrane region" description="Helical" evidence="5">
    <location>
        <begin position="130"/>
        <end position="153"/>
    </location>
</feature>
<evidence type="ECO:0000256" key="4">
    <source>
        <dbReference type="ARBA" id="ARBA00023136"/>
    </source>
</evidence>
<feature type="transmembrane region" description="Helical" evidence="5">
    <location>
        <begin position="86"/>
        <end position="109"/>
    </location>
</feature>
<dbReference type="InterPro" id="IPR007568">
    <property type="entry name" value="RTA1"/>
</dbReference>
<accession>A0A9W8IEI9</accession>
<evidence type="ECO:0000256" key="1">
    <source>
        <dbReference type="ARBA" id="ARBA00004141"/>
    </source>
</evidence>
<evidence type="ECO:0000256" key="5">
    <source>
        <dbReference type="SAM" id="Phobius"/>
    </source>
</evidence>
<feature type="transmembrane region" description="Helical" evidence="5">
    <location>
        <begin position="210"/>
        <end position="228"/>
    </location>
</feature>
<evidence type="ECO:0008006" key="8">
    <source>
        <dbReference type="Google" id="ProtNLM"/>
    </source>
</evidence>
<dbReference type="PANTHER" id="PTHR31465">
    <property type="entry name" value="PROTEIN RTA1-RELATED"/>
    <property type="match status" value="1"/>
</dbReference>
<feature type="transmembrane region" description="Helical" evidence="5">
    <location>
        <begin position="29"/>
        <end position="50"/>
    </location>
</feature>
<comment type="caution">
    <text evidence="6">The sequence shown here is derived from an EMBL/GenBank/DDBJ whole genome shotgun (WGS) entry which is preliminary data.</text>
</comment>
<keyword evidence="3 5" id="KW-1133">Transmembrane helix</keyword>
<dbReference type="EMBL" id="JANBUW010000073">
    <property type="protein sequence ID" value="KAJ2849533.1"/>
    <property type="molecule type" value="Genomic_DNA"/>
</dbReference>
<reference evidence="6" key="1">
    <citation type="submission" date="2022-07" db="EMBL/GenBank/DDBJ databases">
        <title>Phylogenomic reconstructions and comparative analyses of Kickxellomycotina fungi.</title>
        <authorList>
            <person name="Reynolds N.K."/>
            <person name="Stajich J.E."/>
            <person name="Barry K."/>
            <person name="Grigoriev I.V."/>
            <person name="Crous P."/>
            <person name="Smith M.E."/>
        </authorList>
    </citation>
    <scope>NUCLEOTIDE SEQUENCE</scope>
    <source>
        <strain evidence="6">NRRL 1566</strain>
    </source>
</reference>